<dbReference type="Proteomes" id="UP000502823">
    <property type="component" value="Unassembled WGS sequence"/>
</dbReference>
<name>A0A6L2P8V7_COPFO</name>
<comment type="caution">
    <text evidence="2">The sequence shown here is derived from an EMBL/GenBank/DDBJ whole genome shotgun (WGS) entry which is preliminary data.</text>
</comment>
<dbReference type="InParanoid" id="A0A6L2P8V7"/>
<reference evidence="3" key="1">
    <citation type="submission" date="2020-01" db="EMBL/GenBank/DDBJ databases">
        <title>Draft genome sequence of the Termite Coptotermes fromosanus.</title>
        <authorList>
            <person name="Itakura S."/>
            <person name="Yosikawa Y."/>
            <person name="Umezawa K."/>
        </authorList>
    </citation>
    <scope>NUCLEOTIDE SEQUENCE [LARGE SCALE GENOMIC DNA]</scope>
</reference>
<keyword evidence="1" id="KW-1133">Transmembrane helix</keyword>
<keyword evidence="1" id="KW-0472">Membrane</keyword>
<proteinExistence type="predicted"/>
<accession>A0A6L2P8V7</accession>
<dbReference type="EMBL" id="BLKM01009900">
    <property type="protein sequence ID" value="GFG28679.1"/>
    <property type="molecule type" value="Genomic_DNA"/>
</dbReference>
<sequence length="156" mass="15976">IVCGISAMVMGTVAFIEERGEFNLGLGVPAGAATVLAAAASIHTSRGFGGYRPSSCAPESPWSTLRFLGPSARIAGLLAALWGTACLLHAAVLIQAARTLAVTTSGDSDLHLDYLTTATTATPNLAVLAAVHLALSALTLIVVLTVLQVDCRYDPD</sequence>
<protein>
    <submittedName>
        <fullName evidence="2">Uncharacterized protein</fullName>
    </submittedName>
</protein>
<organism evidence="2 3">
    <name type="scientific">Coptotermes formosanus</name>
    <name type="common">Formosan subterranean termite</name>
    <dbReference type="NCBI Taxonomy" id="36987"/>
    <lineage>
        <taxon>Eukaryota</taxon>
        <taxon>Metazoa</taxon>
        <taxon>Ecdysozoa</taxon>
        <taxon>Arthropoda</taxon>
        <taxon>Hexapoda</taxon>
        <taxon>Insecta</taxon>
        <taxon>Pterygota</taxon>
        <taxon>Neoptera</taxon>
        <taxon>Polyneoptera</taxon>
        <taxon>Dictyoptera</taxon>
        <taxon>Blattodea</taxon>
        <taxon>Blattoidea</taxon>
        <taxon>Termitoidae</taxon>
        <taxon>Rhinotermitidae</taxon>
        <taxon>Coptotermes</taxon>
    </lineage>
</organism>
<evidence type="ECO:0000313" key="3">
    <source>
        <dbReference type="Proteomes" id="UP000502823"/>
    </source>
</evidence>
<keyword evidence="1" id="KW-0812">Transmembrane</keyword>
<feature type="transmembrane region" description="Helical" evidence="1">
    <location>
        <begin position="125"/>
        <end position="147"/>
    </location>
</feature>
<dbReference type="OrthoDB" id="8188942at2759"/>
<evidence type="ECO:0000256" key="1">
    <source>
        <dbReference type="SAM" id="Phobius"/>
    </source>
</evidence>
<feature type="transmembrane region" description="Helical" evidence="1">
    <location>
        <begin position="74"/>
        <end position="97"/>
    </location>
</feature>
<feature type="non-terminal residue" evidence="2">
    <location>
        <position position="1"/>
    </location>
</feature>
<keyword evidence="3" id="KW-1185">Reference proteome</keyword>
<gene>
    <name evidence="2" type="ORF">Cfor_07308</name>
</gene>
<dbReference type="AlphaFoldDB" id="A0A6L2P8V7"/>
<evidence type="ECO:0000313" key="2">
    <source>
        <dbReference type="EMBL" id="GFG28679.1"/>
    </source>
</evidence>